<proteinExistence type="predicted"/>
<feature type="compositionally biased region" description="Polar residues" evidence="1">
    <location>
        <begin position="71"/>
        <end position="80"/>
    </location>
</feature>
<reference evidence="2" key="1">
    <citation type="submission" date="2015-04" db="UniProtKB">
        <authorList>
            <consortium name="EnsemblPlants"/>
        </authorList>
    </citation>
    <scope>IDENTIFICATION</scope>
</reference>
<reference evidence="2" key="2">
    <citation type="submission" date="2018-05" db="EMBL/GenBank/DDBJ databases">
        <title>OgluRS3 (Oryza glumaepatula Reference Sequence Version 3).</title>
        <authorList>
            <person name="Zhang J."/>
            <person name="Kudrna D."/>
            <person name="Lee S."/>
            <person name="Talag J."/>
            <person name="Welchert J."/>
            <person name="Wing R.A."/>
        </authorList>
    </citation>
    <scope>NUCLEOTIDE SEQUENCE [LARGE SCALE GENOMIC DNA]</scope>
</reference>
<evidence type="ECO:0000313" key="2">
    <source>
        <dbReference type="EnsemblPlants" id="OGLUM03G29570.1"/>
    </source>
</evidence>
<feature type="region of interest" description="Disordered" evidence="1">
    <location>
        <begin position="1"/>
        <end position="28"/>
    </location>
</feature>
<name>A0A0D9ZBI7_9ORYZ</name>
<dbReference type="AlphaFoldDB" id="A0A0D9ZBI7"/>
<dbReference type="HOGENOM" id="CLU_2593683_0_0_1"/>
<keyword evidence="3" id="KW-1185">Reference proteome</keyword>
<feature type="region of interest" description="Disordered" evidence="1">
    <location>
        <begin position="49"/>
        <end position="80"/>
    </location>
</feature>
<dbReference type="Gramene" id="OGLUM03G29570.1">
    <property type="protein sequence ID" value="OGLUM03G29570.1"/>
    <property type="gene ID" value="OGLUM03G29570"/>
</dbReference>
<evidence type="ECO:0000256" key="1">
    <source>
        <dbReference type="SAM" id="MobiDB-lite"/>
    </source>
</evidence>
<dbReference type="Proteomes" id="UP000026961">
    <property type="component" value="Chromosome 3"/>
</dbReference>
<protein>
    <submittedName>
        <fullName evidence="2">Uncharacterized protein</fullName>
    </submittedName>
</protein>
<evidence type="ECO:0000313" key="3">
    <source>
        <dbReference type="Proteomes" id="UP000026961"/>
    </source>
</evidence>
<organism evidence="2">
    <name type="scientific">Oryza glumipatula</name>
    <dbReference type="NCBI Taxonomy" id="40148"/>
    <lineage>
        <taxon>Eukaryota</taxon>
        <taxon>Viridiplantae</taxon>
        <taxon>Streptophyta</taxon>
        <taxon>Embryophyta</taxon>
        <taxon>Tracheophyta</taxon>
        <taxon>Spermatophyta</taxon>
        <taxon>Magnoliopsida</taxon>
        <taxon>Liliopsida</taxon>
        <taxon>Poales</taxon>
        <taxon>Poaceae</taxon>
        <taxon>BOP clade</taxon>
        <taxon>Oryzoideae</taxon>
        <taxon>Oryzeae</taxon>
        <taxon>Oryzinae</taxon>
        <taxon>Oryza</taxon>
    </lineage>
</organism>
<dbReference type="EnsemblPlants" id="OGLUM03G29570.1">
    <property type="protein sequence ID" value="OGLUM03G29570.1"/>
    <property type="gene ID" value="OGLUM03G29570"/>
</dbReference>
<sequence>MGCFAPVPARERAGGTSPSEASRGAVPVPESELYDAAASAAVSLAFNSSHSTAGGDWRAGPKLQTSKRGHNSTPLTLHCW</sequence>
<accession>A0A0D9ZBI7</accession>